<dbReference type="EMBL" id="JBANFI010000003">
    <property type="protein sequence ID" value="MFK7160527.1"/>
    <property type="molecule type" value="Genomic_DNA"/>
</dbReference>
<comment type="caution">
    <text evidence="7">The sequence shown here is derived from an EMBL/GenBank/DDBJ whole genome shotgun (WGS) entry which is preliminary data.</text>
</comment>
<sequence>MSLLSGLRPARHQGWIFSLLSPPLVLFLLLWTSLFAPLSWAQAPRVAVTLTQPEVRSIHQPLFASGRLQAQQSVDIKAEVSALVLAHQLEDGAQVEAGQLLVQLDDRRLQAQQRQVQANLNEATQQLARFERLIQTQAITQEQLSSQQARVESLRAEQQALSAERERYRILAPFQGHLGEQDLVVGQLVDNGTRLTTLDQLNPLRVDFTLAEQHLAHLYPGQPFQVRVAAWPETDFEGAIQSIGTRVDPSTGQLQIRGRLANPDLQLRPGMFAQIQLQIRPREALTVPVSSLSYNGPEVAVFVINASQQVQRRLIQVGRITADWAEVISGLQADEQIIHQGVVKVRDGMFVRPVTAPDPHPETLALQASPAEGV</sequence>
<dbReference type="Proteomes" id="UP001621714">
    <property type="component" value="Unassembled WGS sequence"/>
</dbReference>
<dbReference type="PANTHER" id="PTHR30469">
    <property type="entry name" value="MULTIDRUG RESISTANCE PROTEIN MDTA"/>
    <property type="match status" value="1"/>
</dbReference>
<evidence type="ECO:0000259" key="6">
    <source>
        <dbReference type="Pfam" id="PF25989"/>
    </source>
</evidence>
<name>A0ABW8PYR1_9GAMM</name>
<proteinExistence type="inferred from homology"/>
<feature type="domain" description="CusB-like beta-barrel" evidence="5">
    <location>
        <begin position="207"/>
        <end position="278"/>
    </location>
</feature>
<evidence type="ECO:0000259" key="4">
    <source>
        <dbReference type="Pfam" id="PF25917"/>
    </source>
</evidence>
<dbReference type="Gene3D" id="2.40.420.20">
    <property type="match status" value="1"/>
</dbReference>
<protein>
    <submittedName>
        <fullName evidence="7">Efflux RND transporter periplasmic adaptor subunit</fullName>
    </submittedName>
</protein>
<accession>A0ABW8PYR1</accession>
<dbReference type="InterPro" id="IPR058792">
    <property type="entry name" value="Beta-barrel_RND_2"/>
</dbReference>
<dbReference type="Gene3D" id="2.40.50.100">
    <property type="match status" value="1"/>
</dbReference>
<evidence type="ECO:0000256" key="2">
    <source>
        <dbReference type="SAM" id="Coils"/>
    </source>
</evidence>
<evidence type="ECO:0000259" key="5">
    <source>
        <dbReference type="Pfam" id="PF25954"/>
    </source>
</evidence>
<feature type="region of interest" description="Disordered" evidence="3">
    <location>
        <begin position="355"/>
        <end position="374"/>
    </location>
</feature>
<dbReference type="RefSeq" id="WP_405338322.1">
    <property type="nucleotide sequence ID" value="NZ_JBANFI010000003.1"/>
</dbReference>
<reference evidence="7 8" key="1">
    <citation type="submission" date="2024-02" db="EMBL/GenBank/DDBJ databases">
        <title>Marinospirillum sp. MEB 164 isolated from Lonar lake sediment.</title>
        <authorList>
            <person name="Joshi A."/>
            <person name="Thite S."/>
        </authorList>
    </citation>
    <scope>NUCLEOTIDE SEQUENCE [LARGE SCALE GENOMIC DNA]</scope>
    <source>
        <strain evidence="7 8">MEB164</strain>
    </source>
</reference>
<comment type="similarity">
    <text evidence="1">Belongs to the membrane fusion protein (MFP) (TC 8.A.1) family.</text>
</comment>
<dbReference type="Pfam" id="PF25917">
    <property type="entry name" value="BSH_RND"/>
    <property type="match status" value="1"/>
</dbReference>
<evidence type="ECO:0000256" key="3">
    <source>
        <dbReference type="SAM" id="MobiDB-lite"/>
    </source>
</evidence>
<dbReference type="InterPro" id="IPR006143">
    <property type="entry name" value="RND_pump_MFP"/>
</dbReference>
<keyword evidence="8" id="KW-1185">Reference proteome</keyword>
<dbReference type="InterPro" id="IPR058637">
    <property type="entry name" value="YknX-like_C"/>
</dbReference>
<feature type="domain" description="Multidrug resistance protein MdtA-like barrel-sandwich hybrid" evidence="4">
    <location>
        <begin position="73"/>
        <end position="194"/>
    </location>
</feature>
<dbReference type="Gene3D" id="2.40.30.170">
    <property type="match status" value="1"/>
</dbReference>
<evidence type="ECO:0000256" key="1">
    <source>
        <dbReference type="ARBA" id="ARBA00009477"/>
    </source>
</evidence>
<feature type="domain" description="YknX-like C-terminal permuted SH3-like" evidence="6">
    <location>
        <begin position="284"/>
        <end position="351"/>
    </location>
</feature>
<dbReference type="PANTHER" id="PTHR30469:SF11">
    <property type="entry name" value="BLL4320 PROTEIN"/>
    <property type="match status" value="1"/>
</dbReference>
<dbReference type="NCBIfam" id="TIGR01730">
    <property type="entry name" value="RND_mfp"/>
    <property type="match status" value="1"/>
</dbReference>
<dbReference type="Gene3D" id="1.10.287.470">
    <property type="entry name" value="Helix hairpin bin"/>
    <property type="match status" value="1"/>
</dbReference>
<keyword evidence="2" id="KW-0175">Coiled coil</keyword>
<dbReference type="Pfam" id="PF25989">
    <property type="entry name" value="YknX_C"/>
    <property type="match status" value="1"/>
</dbReference>
<evidence type="ECO:0000313" key="7">
    <source>
        <dbReference type="EMBL" id="MFK7160527.1"/>
    </source>
</evidence>
<organism evidence="7 8">
    <name type="scientific">Marinospirillum alkalitolerans</name>
    <dbReference type="NCBI Taxonomy" id="3123374"/>
    <lineage>
        <taxon>Bacteria</taxon>
        <taxon>Pseudomonadati</taxon>
        <taxon>Pseudomonadota</taxon>
        <taxon>Gammaproteobacteria</taxon>
        <taxon>Oceanospirillales</taxon>
        <taxon>Oceanospirillaceae</taxon>
        <taxon>Marinospirillum</taxon>
    </lineage>
</organism>
<dbReference type="InterPro" id="IPR058625">
    <property type="entry name" value="MdtA-like_BSH"/>
</dbReference>
<evidence type="ECO:0000313" key="8">
    <source>
        <dbReference type="Proteomes" id="UP001621714"/>
    </source>
</evidence>
<dbReference type="Pfam" id="PF25954">
    <property type="entry name" value="Beta-barrel_RND_2"/>
    <property type="match status" value="1"/>
</dbReference>
<dbReference type="SUPFAM" id="SSF111369">
    <property type="entry name" value="HlyD-like secretion proteins"/>
    <property type="match status" value="1"/>
</dbReference>
<gene>
    <name evidence="7" type="ORF">V6U78_05700</name>
</gene>
<feature type="coiled-coil region" evidence="2">
    <location>
        <begin position="106"/>
        <end position="171"/>
    </location>
</feature>